<dbReference type="InterPro" id="IPR019811">
    <property type="entry name" value="HDH_CS"/>
</dbReference>
<dbReference type="RefSeq" id="WP_055574950.1">
    <property type="nucleotide sequence ID" value="NZ_FMZK01000002.1"/>
</dbReference>
<dbReference type="UniPathway" id="UPA00050">
    <property type="reaction ID" value="UER00063"/>
</dbReference>
<keyword evidence="8 12" id="KW-0560">Oxidoreductase</keyword>
<dbReference type="AlphaFoldDB" id="A0A1G6LMY4"/>
<comment type="pathway">
    <text evidence="2 12">Amino-acid biosynthesis; L-methionine biosynthesis via de novo pathway; L-homoserine from L-aspartate: step 3/3.</text>
</comment>
<keyword evidence="17" id="KW-1185">Reference proteome</keyword>
<feature type="binding site" evidence="11">
    <location>
        <position position="117"/>
    </location>
    <ligand>
        <name>NADPH</name>
        <dbReference type="ChEBI" id="CHEBI:57783"/>
    </ligand>
</feature>
<evidence type="ECO:0000256" key="7">
    <source>
        <dbReference type="ARBA" id="ARBA00022697"/>
    </source>
</evidence>
<dbReference type="InterPro" id="IPR001342">
    <property type="entry name" value="HDH_cat"/>
</dbReference>
<dbReference type="GO" id="GO:0050661">
    <property type="term" value="F:NADP binding"/>
    <property type="evidence" value="ECO:0007669"/>
    <property type="project" value="InterPro"/>
</dbReference>
<keyword evidence="7 12" id="KW-0791">Threonine biosynthesis</keyword>
<dbReference type="GO" id="GO:0009088">
    <property type="term" value="P:threonine biosynthetic process"/>
    <property type="evidence" value="ECO:0007669"/>
    <property type="project" value="UniProtKB-UniPathway"/>
</dbReference>
<dbReference type="EMBL" id="FMZK01000002">
    <property type="protein sequence ID" value="SDC44514.1"/>
    <property type="molecule type" value="Genomic_DNA"/>
</dbReference>
<evidence type="ECO:0000256" key="12">
    <source>
        <dbReference type="RuleBase" id="RU000579"/>
    </source>
</evidence>
<protein>
    <recommendedName>
        <fullName evidence="5 12">Homoserine dehydrogenase</fullName>
        <ecNumber evidence="4 12">1.1.1.3</ecNumber>
    </recommendedName>
</protein>
<feature type="binding site" evidence="11">
    <location>
        <begin position="13"/>
        <end position="18"/>
    </location>
    <ligand>
        <name>NADP(+)</name>
        <dbReference type="ChEBI" id="CHEBI:58349"/>
    </ligand>
</feature>
<evidence type="ECO:0000256" key="13">
    <source>
        <dbReference type="RuleBase" id="RU004171"/>
    </source>
</evidence>
<comment type="catalytic activity">
    <reaction evidence="12">
        <text>L-homoserine + NADP(+) = L-aspartate 4-semialdehyde + NADPH + H(+)</text>
        <dbReference type="Rhea" id="RHEA:15761"/>
        <dbReference type="ChEBI" id="CHEBI:15378"/>
        <dbReference type="ChEBI" id="CHEBI:57476"/>
        <dbReference type="ChEBI" id="CHEBI:57783"/>
        <dbReference type="ChEBI" id="CHEBI:58349"/>
        <dbReference type="ChEBI" id="CHEBI:537519"/>
        <dbReference type="EC" id="1.1.1.3"/>
    </reaction>
</comment>
<dbReference type="Proteomes" id="UP000182100">
    <property type="component" value="Unassembled WGS sequence"/>
</dbReference>
<evidence type="ECO:0000313" key="17">
    <source>
        <dbReference type="Proteomes" id="UP000182100"/>
    </source>
</evidence>
<keyword evidence="9 12" id="KW-0486">Methionine biosynthesis</keyword>
<name>A0A1G6LMY4_9ACTN</name>
<feature type="binding site" evidence="11">
    <location>
        <position position="201"/>
    </location>
    <ligand>
        <name>L-homoserine</name>
        <dbReference type="ChEBI" id="CHEBI:57476"/>
    </ligand>
</feature>
<evidence type="ECO:0000256" key="6">
    <source>
        <dbReference type="ARBA" id="ARBA00022605"/>
    </source>
</evidence>
<dbReference type="GO" id="GO:0004412">
    <property type="term" value="F:homoserine dehydrogenase activity"/>
    <property type="evidence" value="ECO:0007669"/>
    <property type="project" value="UniProtKB-EC"/>
</dbReference>
<dbReference type="Gene3D" id="3.30.360.10">
    <property type="entry name" value="Dihydrodipicolinate Reductase, domain 2"/>
    <property type="match status" value="1"/>
</dbReference>
<evidence type="ECO:0000256" key="5">
    <source>
        <dbReference type="ARBA" id="ARBA00013376"/>
    </source>
</evidence>
<feature type="domain" description="Homoserine dehydrogenase catalytic" evidence="14">
    <location>
        <begin position="154"/>
        <end position="325"/>
    </location>
</feature>
<dbReference type="InterPro" id="IPR005106">
    <property type="entry name" value="Asp/hSer_DH_NAD-bd"/>
</dbReference>
<comment type="similarity">
    <text evidence="3 13">Belongs to the homoserine dehydrogenase family.</text>
</comment>
<sequence length="335" mass="35333">MREVSRADVVLSGYGPVGRAFVAYLARRGDELARRHGVRVNVAAVRASSAQCLLREGEPVPPRSAWSPRAPLEDTLDRTAARVFVQAIPSSPRLRRHAAEEALVALRRGVHVVTATKSHLLSHWRDLDEAARAAGGMIRISGATGAALPAGDLSRTSLRGMGCTTIRACPNGTATFVLDRLAEGRSLDEAIREARRRGIAEADPSSDLSGADAATKVRLLAALAWGWDPATVEVRAEPVDEGASRAAPAAVARARRLRAVASASVDEPRLVRVRLEETEPGDPLRALVGPEKAVVFGCPEAGDVVVSGGRSSPLGAALALVKDTLEVTAPRTGFL</sequence>
<evidence type="ECO:0000256" key="3">
    <source>
        <dbReference type="ARBA" id="ARBA00006753"/>
    </source>
</evidence>
<evidence type="ECO:0000313" key="16">
    <source>
        <dbReference type="EMBL" id="SDC44514.1"/>
    </source>
</evidence>
<dbReference type="Gene3D" id="3.40.50.720">
    <property type="entry name" value="NAD(P)-binding Rossmann-like Domain"/>
    <property type="match status" value="1"/>
</dbReference>
<dbReference type="GO" id="GO:0009086">
    <property type="term" value="P:methionine biosynthetic process"/>
    <property type="evidence" value="ECO:0007669"/>
    <property type="project" value="UniProtKB-KW"/>
</dbReference>
<dbReference type="UniPathway" id="UPA00051">
    <property type="reaction ID" value="UER00465"/>
</dbReference>
<keyword evidence="11 12" id="KW-0521">NADP</keyword>
<dbReference type="SUPFAM" id="SSF51735">
    <property type="entry name" value="NAD(P)-binding Rossmann-fold domains"/>
    <property type="match status" value="1"/>
</dbReference>
<evidence type="ECO:0000256" key="8">
    <source>
        <dbReference type="ARBA" id="ARBA00023002"/>
    </source>
</evidence>
<dbReference type="Pfam" id="PF00742">
    <property type="entry name" value="Homoserine_dh"/>
    <property type="match status" value="1"/>
</dbReference>
<evidence type="ECO:0000256" key="1">
    <source>
        <dbReference type="ARBA" id="ARBA00005056"/>
    </source>
</evidence>
<evidence type="ECO:0000256" key="10">
    <source>
        <dbReference type="PIRSR" id="PIRSR036497-1"/>
    </source>
</evidence>
<dbReference type="SUPFAM" id="SSF55347">
    <property type="entry name" value="Glyceraldehyde-3-phosphate dehydrogenase-like, C-terminal domain"/>
    <property type="match status" value="1"/>
</dbReference>
<dbReference type="PROSITE" id="PS01042">
    <property type="entry name" value="HOMOSER_DHGENASE"/>
    <property type="match status" value="1"/>
</dbReference>
<reference evidence="17" key="1">
    <citation type="submission" date="2016-10" db="EMBL/GenBank/DDBJ databases">
        <authorList>
            <person name="Varghese N."/>
            <person name="Submissions S."/>
        </authorList>
    </citation>
    <scope>NUCLEOTIDE SEQUENCE [LARGE SCALE GENOMIC DNA]</scope>
    <source>
        <strain evidence="17">CGMCC 4.3504</strain>
    </source>
</reference>
<keyword evidence="6 12" id="KW-0028">Amino-acid biosynthesis</keyword>
<evidence type="ECO:0000259" key="14">
    <source>
        <dbReference type="Pfam" id="PF00742"/>
    </source>
</evidence>
<proteinExistence type="inferred from homology"/>
<evidence type="ECO:0000256" key="9">
    <source>
        <dbReference type="ARBA" id="ARBA00023167"/>
    </source>
</evidence>
<dbReference type="InterPro" id="IPR022697">
    <property type="entry name" value="HDH_short"/>
</dbReference>
<comment type="pathway">
    <text evidence="1 12">Amino-acid biosynthesis; L-threonine biosynthesis; L-threonine from L-aspartate: step 3/5.</text>
</comment>
<dbReference type="PANTHER" id="PTHR43331:SF1">
    <property type="entry name" value="HOMOSERINE DEHYDROGENASE"/>
    <property type="match status" value="1"/>
</dbReference>
<dbReference type="STRING" id="67344.SAMN05216505_102185"/>
<dbReference type="InterPro" id="IPR036291">
    <property type="entry name" value="NAD(P)-bd_dom_sf"/>
</dbReference>
<evidence type="ECO:0000256" key="2">
    <source>
        <dbReference type="ARBA" id="ARBA00005062"/>
    </source>
</evidence>
<evidence type="ECO:0000256" key="11">
    <source>
        <dbReference type="PIRSR" id="PIRSR036497-2"/>
    </source>
</evidence>
<dbReference type="PIRSF" id="PIRSF036497">
    <property type="entry name" value="HDH_short"/>
    <property type="match status" value="1"/>
</dbReference>
<dbReference type="PANTHER" id="PTHR43331">
    <property type="entry name" value="HOMOSERINE DEHYDROGENASE"/>
    <property type="match status" value="1"/>
</dbReference>
<feature type="domain" description="Aspartate/homoserine dehydrogenase NAD-binding" evidence="15">
    <location>
        <begin position="13"/>
        <end position="139"/>
    </location>
</feature>
<gene>
    <name evidence="16" type="ORF">SAMN05216505_102185</name>
</gene>
<feature type="active site" description="Proton donor" evidence="10">
    <location>
        <position position="216"/>
    </location>
</feature>
<evidence type="ECO:0000259" key="15">
    <source>
        <dbReference type="Pfam" id="PF03447"/>
    </source>
</evidence>
<accession>A0A1G6LMY4</accession>
<dbReference type="EC" id="1.1.1.3" evidence="4 12"/>
<dbReference type="Pfam" id="PF03447">
    <property type="entry name" value="NAD_binding_3"/>
    <property type="match status" value="1"/>
</dbReference>
<organism evidence="16 17">
    <name type="scientific">Streptomyces prasinopilosus</name>
    <dbReference type="NCBI Taxonomy" id="67344"/>
    <lineage>
        <taxon>Bacteria</taxon>
        <taxon>Bacillati</taxon>
        <taxon>Actinomycetota</taxon>
        <taxon>Actinomycetes</taxon>
        <taxon>Kitasatosporales</taxon>
        <taxon>Streptomycetaceae</taxon>
        <taxon>Streptomyces</taxon>
    </lineage>
</organism>
<evidence type="ECO:0000256" key="4">
    <source>
        <dbReference type="ARBA" id="ARBA00013213"/>
    </source>
</evidence>